<reference evidence="2" key="1">
    <citation type="submission" date="2022-01" db="EMBL/GenBank/DDBJ databases">
        <title>Novel bile acid biosynthetic pathways are enriched in the microbiome of centenarians.</title>
        <authorList>
            <person name="Sato Y."/>
            <person name="Atarashi K."/>
            <person name="Plichta R.D."/>
            <person name="Arai Y."/>
            <person name="Sasajima S."/>
            <person name="Kearney M.S."/>
            <person name="Suda W."/>
            <person name="Takeshita K."/>
            <person name="Sasaki T."/>
            <person name="Okamoto S."/>
            <person name="Skelly N.A."/>
            <person name="Okamura Y."/>
            <person name="Vlamakis H."/>
            <person name="Li Y."/>
            <person name="Tanoue T."/>
            <person name="Takei H."/>
            <person name="Nittono H."/>
            <person name="Narushima S."/>
            <person name="Irie J."/>
            <person name="Itoh H."/>
            <person name="Moriya K."/>
            <person name="Sugiura Y."/>
            <person name="Suematsu M."/>
            <person name="Moritoki N."/>
            <person name="Shibata S."/>
            <person name="Littman R.D."/>
            <person name="Fischbach A.M."/>
            <person name="Uwamino Y."/>
            <person name="Inoue T."/>
            <person name="Honda A."/>
            <person name="Hattori M."/>
            <person name="Murai T."/>
            <person name="Xavier J.R."/>
            <person name="Hirose N."/>
            <person name="Honda K."/>
        </authorList>
    </citation>
    <scope>NUCLEOTIDE SEQUENCE</scope>
    <source>
        <strain evidence="2">CE91-St16</strain>
    </source>
</reference>
<dbReference type="GO" id="GO:0003677">
    <property type="term" value="F:DNA binding"/>
    <property type="evidence" value="ECO:0007669"/>
    <property type="project" value="InterPro"/>
</dbReference>
<dbReference type="CDD" id="cd00093">
    <property type="entry name" value="HTH_XRE"/>
    <property type="match status" value="1"/>
</dbReference>
<dbReference type="PROSITE" id="PS50943">
    <property type="entry name" value="HTH_CROC1"/>
    <property type="match status" value="1"/>
</dbReference>
<name>A0AA37KTF6_9BACT</name>
<dbReference type="SUPFAM" id="SSF47413">
    <property type="entry name" value="lambda repressor-like DNA-binding domains"/>
    <property type="match status" value="1"/>
</dbReference>
<dbReference type="EMBL" id="BQOL01000003">
    <property type="protein sequence ID" value="GKI20554.1"/>
    <property type="molecule type" value="Genomic_DNA"/>
</dbReference>
<dbReference type="RefSeq" id="WP_244077214.1">
    <property type="nucleotide sequence ID" value="NZ_AP025581.1"/>
</dbReference>
<dbReference type="InterPro" id="IPR001387">
    <property type="entry name" value="Cro/C1-type_HTH"/>
</dbReference>
<dbReference type="Gene3D" id="1.10.260.40">
    <property type="entry name" value="lambda repressor-like DNA-binding domains"/>
    <property type="match status" value="1"/>
</dbReference>
<gene>
    <name evidence="2" type="ORF">CE91St16_34620</name>
</gene>
<feature type="domain" description="HTH cro/C1-type" evidence="1">
    <location>
        <begin position="38"/>
        <end position="67"/>
    </location>
</feature>
<dbReference type="InterPro" id="IPR010982">
    <property type="entry name" value="Lambda_DNA-bd_dom_sf"/>
</dbReference>
<protein>
    <recommendedName>
        <fullName evidence="1">HTH cro/C1-type domain-containing protein</fullName>
    </recommendedName>
</protein>
<proteinExistence type="predicted"/>
<dbReference type="AlphaFoldDB" id="A0AA37KTF6"/>
<accession>A0AA37KTF6</accession>
<evidence type="ECO:0000259" key="1">
    <source>
        <dbReference type="PROSITE" id="PS50943"/>
    </source>
</evidence>
<evidence type="ECO:0000313" key="3">
    <source>
        <dbReference type="Proteomes" id="UP001055105"/>
    </source>
</evidence>
<sequence>MKPTNPILVDLIARRLTEIREQHNHTKEYVLHNTGLGISGYENKVKFPSLESIAKFCKFYNISLEKFFAGITYPEEPQE</sequence>
<organism evidence="2 3">
    <name type="scientific">Alistipes finegoldii</name>
    <dbReference type="NCBI Taxonomy" id="214856"/>
    <lineage>
        <taxon>Bacteria</taxon>
        <taxon>Pseudomonadati</taxon>
        <taxon>Bacteroidota</taxon>
        <taxon>Bacteroidia</taxon>
        <taxon>Bacteroidales</taxon>
        <taxon>Rikenellaceae</taxon>
        <taxon>Alistipes</taxon>
    </lineage>
</organism>
<comment type="caution">
    <text evidence="2">The sequence shown here is derived from an EMBL/GenBank/DDBJ whole genome shotgun (WGS) entry which is preliminary data.</text>
</comment>
<evidence type="ECO:0000313" key="2">
    <source>
        <dbReference type="EMBL" id="GKI20554.1"/>
    </source>
</evidence>
<dbReference type="Proteomes" id="UP001055105">
    <property type="component" value="Unassembled WGS sequence"/>
</dbReference>